<name>A0A2I1MAN8_9FIRM</name>
<dbReference type="PANTHER" id="PTHR10000:SF8">
    <property type="entry name" value="HAD SUPERFAMILY HYDROLASE-LIKE, TYPE 3"/>
    <property type="match status" value="1"/>
</dbReference>
<dbReference type="RefSeq" id="WP_101539373.1">
    <property type="nucleotide sequence ID" value="NZ_PKGS01000001.1"/>
</dbReference>
<proteinExistence type="predicted"/>
<reference evidence="2 4" key="2">
    <citation type="submission" date="2018-06" db="EMBL/GenBank/DDBJ databases">
        <authorList>
            <consortium name="Pathogen Informatics"/>
            <person name="Doyle S."/>
        </authorList>
    </citation>
    <scope>NUCLEOTIDE SEQUENCE [LARGE SCALE GENOMIC DNA]</scope>
    <source>
        <strain evidence="2 4">NCTC9810</strain>
    </source>
</reference>
<dbReference type="InterPro" id="IPR006379">
    <property type="entry name" value="HAD-SF_hydro_IIB"/>
</dbReference>
<gene>
    <name evidence="2" type="primary">yidA_3</name>
    <name evidence="1" type="ORF">CYJ34_00415</name>
    <name evidence="2" type="ORF">NCTC9810_01221</name>
</gene>
<dbReference type="GO" id="GO:0005829">
    <property type="term" value="C:cytosol"/>
    <property type="evidence" value="ECO:0007669"/>
    <property type="project" value="TreeGrafter"/>
</dbReference>
<accession>A0A2I1MAN8</accession>
<dbReference type="Pfam" id="PF08282">
    <property type="entry name" value="Hydrolase_3"/>
    <property type="match status" value="1"/>
</dbReference>
<dbReference type="SUPFAM" id="SSF56784">
    <property type="entry name" value="HAD-like"/>
    <property type="match status" value="1"/>
</dbReference>
<dbReference type="NCBIfam" id="TIGR01484">
    <property type="entry name" value="HAD-SF-IIB"/>
    <property type="match status" value="1"/>
</dbReference>
<keyword evidence="3" id="KW-1185">Reference proteome</keyword>
<organism evidence="1 3">
    <name type="scientific">Anaerococcus octavius</name>
    <dbReference type="NCBI Taxonomy" id="54007"/>
    <lineage>
        <taxon>Bacteria</taxon>
        <taxon>Bacillati</taxon>
        <taxon>Bacillota</taxon>
        <taxon>Tissierellia</taxon>
        <taxon>Tissierellales</taxon>
        <taxon>Peptoniphilaceae</taxon>
        <taxon>Anaerococcus</taxon>
    </lineage>
</organism>
<dbReference type="EMBL" id="UFTA01000002">
    <property type="protein sequence ID" value="SUU92874.1"/>
    <property type="molecule type" value="Genomic_DNA"/>
</dbReference>
<dbReference type="NCBIfam" id="TIGR00099">
    <property type="entry name" value="Cof-subfamily"/>
    <property type="match status" value="1"/>
</dbReference>
<evidence type="ECO:0000313" key="1">
    <source>
        <dbReference type="EMBL" id="PKZ17204.1"/>
    </source>
</evidence>
<evidence type="ECO:0000313" key="3">
    <source>
        <dbReference type="Proteomes" id="UP000234335"/>
    </source>
</evidence>
<protein>
    <submittedName>
        <fullName evidence="1">Cof-type HAD-IIB family hydrolase</fullName>
    </submittedName>
    <submittedName>
        <fullName evidence="2">Phosphatase YidA</fullName>
        <ecNumber evidence="2">3.1.3.-</ecNumber>
    </submittedName>
</protein>
<dbReference type="InterPro" id="IPR023214">
    <property type="entry name" value="HAD_sf"/>
</dbReference>
<reference evidence="1 3" key="1">
    <citation type="submission" date="2017-12" db="EMBL/GenBank/DDBJ databases">
        <title>Phylogenetic diversity of female urinary microbiome.</title>
        <authorList>
            <person name="Thomas-White K."/>
            <person name="Wolfe A.J."/>
        </authorList>
    </citation>
    <scope>NUCLEOTIDE SEQUENCE [LARGE SCALE GENOMIC DNA]</scope>
    <source>
        <strain evidence="1 3">UMB0119</strain>
    </source>
</reference>
<dbReference type="PANTHER" id="PTHR10000">
    <property type="entry name" value="PHOSPHOSERINE PHOSPHATASE"/>
    <property type="match status" value="1"/>
</dbReference>
<keyword evidence="1" id="KW-0378">Hydrolase</keyword>
<dbReference type="SFLD" id="SFLDS00003">
    <property type="entry name" value="Haloacid_Dehalogenase"/>
    <property type="match status" value="1"/>
</dbReference>
<dbReference type="GO" id="GO:0016791">
    <property type="term" value="F:phosphatase activity"/>
    <property type="evidence" value="ECO:0007669"/>
    <property type="project" value="UniProtKB-ARBA"/>
</dbReference>
<dbReference type="InterPro" id="IPR000150">
    <property type="entry name" value="Cof"/>
</dbReference>
<dbReference type="EMBL" id="PKGS01000001">
    <property type="protein sequence ID" value="PKZ17204.1"/>
    <property type="molecule type" value="Genomic_DNA"/>
</dbReference>
<evidence type="ECO:0000313" key="2">
    <source>
        <dbReference type="EMBL" id="SUU92874.1"/>
    </source>
</evidence>
<dbReference type="OrthoDB" id="9781413at2"/>
<evidence type="ECO:0000313" key="4">
    <source>
        <dbReference type="Proteomes" id="UP000255124"/>
    </source>
</evidence>
<dbReference type="GO" id="GO:0000287">
    <property type="term" value="F:magnesium ion binding"/>
    <property type="evidence" value="ECO:0007669"/>
    <property type="project" value="TreeGrafter"/>
</dbReference>
<sequence>MIELITSDIDETLVDDYKNVPVVNRKAIDKAEENGIKVILATGRGPYELRQIPDQAGVIRDNRYIICCNGAITLKAKEKEIVDSLPLDFEYVKNVFEYAYENKLEFFIYTIDCKYAINIDPIEKANEYTSQTNVKEITDHNIDFLKDELILKVLIKNKDIDFLHSLEVDVAEITNYDCEIAYSSDLYMEINAKNVNKATALRKVCNSYGINMENTLVIGDNYNDVAMIEAAGIGVAVANAHLQVKEVANFVTEANNNQGAVAEAIEKYAFNSK</sequence>
<dbReference type="Proteomes" id="UP000255124">
    <property type="component" value="Unassembled WGS sequence"/>
</dbReference>
<dbReference type="CDD" id="cd07516">
    <property type="entry name" value="HAD_Pase"/>
    <property type="match status" value="1"/>
</dbReference>
<dbReference type="EC" id="3.1.3.-" evidence="2"/>
<dbReference type="AlphaFoldDB" id="A0A2I1MAN8"/>
<dbReference type="InterPro" id="IPR036412">
    <property type="entry name" value="HAD-like_sf"/>
</dbReference>
<dbReference type="SFLD" id="SFLDG01140">
    <property type="entry name" value="C2.B:_Phosphomannomutase_and_P"/>
    <property type="match status" value="1"/>
</dbReference>
<dbReference type="Proteomes" id="UP000234335">
    <property type="component" value="Unassembled WGS sequence"/>
</dbReference>
<dbReference type="Gene3D" id="3.30.1240.10">
    <property type="match status" value="1"/>
</dbReference>
<dbReference type="Gene3D" id="3.40.50.1000">
    <property type="entry name" value="HAD superfamily/HAD-like"/>
    <property type="match status" value="1"/>
</dbReference>